<accession>A0ABW4NMJ6</accession>
<proteinExistence type="predicted"/>
<dbReference type="PANTHER" id="PTHR14226">
    <property type="entry name" value="NEUROPATHY TARGET ESTERASE/SWISS CHEESE D.MELANOGASTER"/>
    <property type="match status" value="1"/>
</dbReference>
<dbReference type="Proteomes" id="UP001597285">
    <property type="component" value="Unassembled WGS sequence"/>
</dbReference>
<evidence type="ECO:0000259" key="5">
    <source>
        <dbReference type="PROSITE" id="PS51635"/>
    </source>
</evidence>
<organism evidence="6 7">
    <name type="scientific">Carnobacterium antarcticum</name>
    <dbReference type="NCBI Taxonomy" id="2126436"/>
    <lineage>
        <taxon>Bacteria</taxon>
        <taxon>Bacillati</taxon>
        <taxon>Bacillota</taxon>
        <taxon>Bacilli</taxon>
        <taxon>Lactobacillales</taxon>
        <taxon>Carnobacteriaceae</taxon>
        <taxon>Carnobacterium</taxon>
    </lineage>
</organism>
<dbReference type="InterPro" id="IPR050301">
    <property type="entry name" value="NTE"/>
</dbReference>
<dbReference type="InterPro" id="IPR002641">
    <property type="entry name" value="PNPLA_dom"/>
</dbReference>
<feature type="active site" description="Proton acceptor" evidence="4">
    <location>
        <position position="188"/>
    </location>
</feature>
<gene>
    <name evidence="6" type="ORF">ACFSBK_06455</name>
</gene>
<dbReference type="InterPro" id="IPR016035">
    <property type="entry name" value="Acyl_Trfase/lysoPLipase"/>
</dbReference>
<dbReference type="PROSITE" id="PS51635">
    <property type="entry name" value="PNPLA"/>
    <property type="match status" value="1"/>
</dbReference>
<reference evidence="7" key="1">
    <citation type="journal article" date="2019" name="Int. J. Syst. Evol. Microbiol.">
        <title>The Global Catalogue of Microorganisms (GCM) 10K type strain sequencing project: providing services to taxonomists for standard genome sequencing and annotation.</title>
        <authorList>
            <consortium name="The Broad Institute Genomics Platform"/>
            <consortium name="The Broad Institute Genome Sequencing Center for Infectious Disease"/>
            <person name="Wu L."/>
            <person name="Ma J."/>
        </authorList>
    </citation>
    <scope>NUCLEOTIDE SEQUENCE [LARGE SCALE GENOMIC DNA]</scope>
    <source>
        <strain evidence="7">KCTC 42143</strain>
    </source>
</reference>
<dbReference type="Pfam" id="PF01734">
    <property type="entry name" value="Patatin"/>
    <property type="match status" value="1"/>
</dbReference>
<evidence type="ECO:0000256" key="2">
    <source>
        <dbReference type="ARBA" id="ARBA00022963"/>
    </source>
</evidence>
<evidence type="ECO:0000256" key="3">
    <source>
        <dbReference type="ARBA" id="ARBA00023098"/>
    </source>
</evidence>
<dbReference type="CDD" id="cd07209">
    <property type="entry name" value="Pat_hypo_Ecoli_Z1214_like"/>
    <property type="match status" value="1"/>
</dbReference>
<keyword evidence="2 4" id="KW-0442">Lipid degradation</keyword>
<protein>
    <submittedName>
        <fullName evidence="6">Patatin-like phospholipase family protein</fullName>
    </submittedName>
</protein>
<dbReference type="PANTHER" id="PTHR14226:SF29">
    <property type="entry name" value="NEUROPATHY TARGET ESTERASE SWS"/>
    <property type="match status" value="1"/>
</dbReference>
<evidence type="ECO:0000313" key="6">
    <source>
        <dbReference type="EMBL" id="MFD1799491.1"/>
    </source>
</evidence>
<dbReference type="EMBL" id="JBHUFF010000013">
    <property type="protein sequence ID" value="MFD1799491.1"/>
    <property type="molecule type" value="Genomic_DNA"/>
</dbReference>
<feature type="active site" description="Nucleophile" evidence="4">
    <location>
        <position position="50"/>
    </location>
</feature>
<evidence type="ECO:0000313" key="7">
    <source>
        <dbReference type="Proteomes" id="UP001597285"/>
    </source>
</evidence>
<feature type="short sequence motif" description="DGA/G" evidence="4">
    <location>
        <begin position="188"/>
        <end position="190"/>
    </location>
</feature>
<keyword evidence="7" id="KW-1185">Reference proteome</keyword>
<sequence>METELLKQIKRSKKVALVLGGGGARGSYQIGVWKALKELCIEIHLITGTSVGALNGALFLQDEYDLGEQMWRKMETNHVLALSKPIEINSFKSYRRTMRGFVVSALKKRGFNTTPLKELIDTYLADEKRIRKSAIEFGLTLTEYPSMKRVEFFLPSIPFGELSLYLLGSASFYPAMQITKIGEKSYIDGGYYNNLPVEMALEKKPTAVISVDITGPISLKRSRPITDVPIHDLGSKWPLGNLLLFDGNRADINIALGYYETMKHFEFYEGSWYTFEKDSFKKHYEKFYLALAKFLMNKNRRFAAGFLNETEQQQKNLKVLEKYWRGRIGKKELTYAVHELIGKLFQIDPTKVYSFSLFETAILEKYEELVKATTINEVDELFTVDVIYSVEEWIARYLERIPFLSNKKMLLYFLNLIEKNQPIEWHNWKVHYLIKQKPHVFMMAICMDQIKNGNFK</sequence>
<dbReference type="Gene3D" id="3.40.1090.10">
    <property type="entry name" value="Cytosolic phospholipase A2 catalytic domain"/>
    <property type="match status" value="1"/>
</dbReference>
<keyword evidence="1 4" id="KW-0378">Hydrolase</keyword>
<name>A0ABW4NMJ6_9LACT</name>
<evidence type="ECO:0000256" key="4">
    <source>
        <dbReference type="PROSITE-ProRule" id="PRU01161"/>
    </source>
</evidence>
<keyword evidence="3 4" id="KW-0443">Lipid metabolism</keyword>
<feature type="domain" description="PNPLA" evidence="5">
    <location>
        <begin position="17"/>
        <end position="201"/>
    </location>
</feature>
<feature type="short sequence motif" description="GXGXXG" evidence="4">
    <location>
        <begin position="21"/>
        <end position="26"/>
    </location>
</feature>
<dbReference type="SUPFAM" id="SSF52151">
    <property type="entry name" value="FabD/lysophospholipase-like"/>
    <property type="match status" value="1"/>
</dbReference>
<comment type="caution">
    <text evidence="6">The sequence shown here is derived from an EMBL/GenBank/DDBJ whole genome shotgun (WGS) entry which is preliminary data.</text>
</comment>
<feature type="short sequence motif" description="GXSXG" evidence="4">
    <location>
        <begin position="48"/>
        <end position="52"/>
    </location>
</feature>
<dbReference type="RefSeq" id="WP_058918323.1">
    <property type="nucleotide sequence ID" value="NZ_JBHSQC010000025.1"/>
</dbReference>
<evidence type="ECO:0000256" key="1">
    <source>
        <dbReference type="ARBA" id="ARBA00022801"/>
    </source>
</evidence>